<evidence type="ECO:0000256" key="8">
    <source>
        <dbReference type="ARBA" id="ARBA00022989"/>
    </source>
</evidence>
<reference evidence="16" key="1">
    <citation type="submission" date="2021-04" db="EMBL/GenBank/DDBJ databases">
        <authorList>
            <consortium name="Molecular Ecology Group"/>
        </authorList>
    </citation>
    <scope>NUCLEOTIDE SEQUENCE</scope>
</reference>
<evidence type="ECO:0000256" key="6">
    <source>
        <dbReference type="ARBA" id="ARBA00022837"/>
    </source>
</evidence>
<dbReference type="CDD" id="cd11304">
    <property type="entry name" value="Cadherin_repeat"/>
    <property type="match status" value="15"/>
</dbReference>
<comment type="caution">
    <text evidence="16">The sequence shown here is derived from an EMBL/GenBank/DDBJ whole genome shotgun (WGS) entry which is preliminary data.</text>
</comment>
<organism evidence="16 17">
    <name type="scientific">Candidula unifasciata</name>
    <dbReference type="NCBI Taxonomy" id="100452"/>
    <lineage>
        <taxon>Eukaryota</taxon>
        <taxon>Metazoa</taxon>
        <taxon>Spiralia</taxon>
        <taxon>Lophotrochozoa</taxon>
        <taxon>Mollusca</taxon>
        <taxon>Gastropoda</taxon>
        <taxon>Heterobranchia</taxon>
        <taxon>Euthyneura</taxon>
        <taxon>Panpulmonata</taxon>
        <taxon>Eupulmonata</taxon>
        <taxon>Stylommatophora</taxon>
        <taxon>Helicina</taxon>
        <taxon>Helicoidea</taxon>
        <taxon>Geomitridae</taxon>
        <taxon>Candidula</taxon>
    </lineage>
</organism>
<feature type="domain" description="Cadherin" evidence="15">
    <location>
        <begin position="855"/>
        <end position="980"/>
    </location>
</feature>
<feature type="transmembrane region" description="Helical" evidence="13">
    <location>
        <begin position="2018"/>
        <end position="2046"/>
    </location>
</feature>
<dbReference type="Proteomes" id="UP000678393">
    <property type="component" value="Unassembled WGS sequence"/>
</dbReference>
<dbReference type="FunFam" id="2.60.40.60:FF:000116">
    <property type="entry name" value="Dachsous cadherin-related 2"/>
    <property type="match status" value="1"/>
</dbReference>
<dbReference type="GO" id="GO:0007156">
    <property type="term" value="P:homophilic cell adhesion via plasma membrane adhesion molecules"/>
    <property type="evidence" value="ECO:0007669"/>
    <property type="project" value="InterPro"/>
</dbReference>
<dbReference type="PROSITE" id="PS00232">
    <property type="entry name" value="CADHERIN_1"/>
    <property type="match status" value="4"/>
</dbReference>
<dbReference type="SUPFAM" id="SSF49313">
    <property type="entry name" value="Cadherin-like"/>
    <property type="match status" value="16"/>
</dbReference>
<dbReference type="PRINTS" id="PR00205">
    <property type="entry name" value="CADHERIN"/>
</dbReference>
<feature type="domain" description="Cadherin" evidence="15">
    <location>
        <begin position="141"/>
        <end position="239"/>
    </location>
</feature>
<evidence type="ECO:0000259" key="15">
    <source>
        <dbReference type="PROSITE" id="PS50268"/>
    </source>
</evidence>
<keyword evidence="9 13" id="KW-0472">Membrane</keyword>
<comment type="subcellular location">
    <subcellularLocation>
        <location evidence="1">Membrane</location>
        <topology evidence="1">Single-pass membrane protein</topology>
    </subcellularLocation>
</comment>
<dbReference type="OrthoDB" id="6252479at2759"/>
<dbReference type="SMART" id="SM00112">
    <property type="entry name" value="CA"/>
    <property type="match status" value="14"/>
</dbReference>
<keyword evidence="3 13" id="KW-0812">Transmembrane</keyword>
<gene>
    <name evidence="16" type="ORF">CUNI_LOCUS5434</name>
</gene>
<dbReference type="GO" id="GO:0007043">
    <property type="term" value="P:cell-cell junction assembly"/>
    <property type="evidence" value="ECO:0007669"/>
    <property type="project" value="TreeGrafter"/>
</dbReference>
<dbReference type="Pfam" id="PF00028">
    <property type="entry name" value="Cadherin"/>
    <property type="match status" value="13"/>
</dbReference>
<keyword evidence="5" id="KW-0677">Repeat</keyword>
<dbReference type="InterPro" id="IPR002126">
    <property type="entry name" value="Cadherin-like_dom"/>
</dbReference>
<feature type="domain" description="Cadherin" evidence="15">
    <location>
        <begin position="240"/>
        <end position="345"/>
    </location>
</feature>
<dbReference type="GO" id="GO:0016339">
    <property type="term" value="P:calcium-dependent cell-cell adhesion via plasma membrane cell adhesion molecules"/>
    <property type="evidence" value="ECO:0007669"/>
    <property type="project" value="TreeGrafter"/>
</dbReference>
<keyword evidence="7" id="KW-0130">Cell adhesion</keyword>
<dbReference type="InterPro" id="IPR015919">
    <property type="entry name" value="Cadherin-like_sf"/>
</dbReference>
<dbReference type="GO" id="GO:0045296">
    <property type="term" value="F:cadherin binding"/>
    <property type="evidence" value="ECO:0007669"/>
    <property type="project" value="TreeGrafter"/>
</dbReference>
<proteinExistence type="predicted"/>
<dbReference type="InterPro" id="IPR020894">
    <property type="entry name" value="Cadherin_CS"/>
</dbReference>
<evidence type="ECO:0000256" key="1">
    <source>
        <dbReference type="ARBA" id="ARBA00004167"/>
    </source>
</evidence>
<evidence type="ECO:0000256" key="14">
    <source>
        <dbReference type="SAM" id="SignalP"/>
    </source>
</evidence>
<name>A0A8S3YZT8_9EUPU</name>
<dbReference type="GO" id="GO:0044331">
    <property type="term" value="P:cell-cell adhesion mediated by cadherin"/>
    <property type="evidence" value="ECO:0007669"/>
    <property type="project" value="TreeGrafter"/>
</dbReference>
<feature type="non-terminal residue" evidence="16">
    <location>
        <position position="1"/>
    </location>
</feature>
<keyword evidence="6 12" id="KW-0106">Calcium</keyword>
<keyword evidence="8 13" id="KW-1133">Transmembrane helix</keyword>
<dbReference type="GO" id="GO:0016342">
    <property type="term" value="C:catenin complex"/>
    <property type="evidence" value="ECO:0007669"/>
    <property type="project" value="TreeGrafter"/>
</dbReference>
<feature type="domain" description="Cadherin" evidence="15">
    <location>
        <begin position="1062"/>
        <end position="1163"/>
    </location>
</feature>
<keyword evidence="4 14" id="KW-0732">Signal</keyword>
<dbReference type="GO" id="GO:0016477">
    <property type="term" value="P:cell migration"/>
    <property type="evidence" value="ECO:0007669"/>
    <property type="project" value="TreeGrafter"/>
</dbReference>
<feature type="domain" description="Cadherin" evidence="15">
    <location>
        <begin position="1582"/>
        <end position="1679"/>
    </location>
</feature>
<evidence type="ECO:0000256" key="4">
    <source>
        <dbReference type="ARBA" id="ARBA00022729"/>
    </source>
</evidence>
<keyword evidence="17" id="KW-1185">Reference proteome</keyword>
<dbReference type="PANTHER" id="PTHR24027">
    <property type="entry name" value="CADHERIN-23"/>
    <property type="match status" value="1"/>
</dbReference>
<feature type="domain" description="Cadherin" evidence="15">
    <location>
        <begin position="1164"/>
        <end position="1272"/>
    </location>
</feature>
<feature type="domain" description="Cadherin" evidence="15">
    <location>
        <begin position="1680"/>
        <end position="1793"/>
    </location>
</feature>
<sequence>MKTLRSALLFVLFIYCFSGANSSPVCNQTYALQNITEEVTPVDKLLIDVANFCPKANGETYTISGVDVLAEFEMQGSQLHLKKPDAEAKLSSDPSEFANPWTVVVNVTDVEGNFTFLTVLVRLISINDNKATFTNLSITNVTENTSPGKKIGGCTLSDADYPDNKFNNSYVEIVTGNEDGVFAVDEQTCDIIVVKPLSYANKPSYILTFRAFNFPGDTTGTTGTKTVYVLPVSVYPPRCSPSSIVVAVMENTTVKTVLGQLNCTTFDGNKNLDYFRDSPSSIPYLDVKQDTGEVFLDSPLQYDNTGANNLKQIIVKVVPKGTQGPDTKVTFFTHIVGEDNHAPQFTLNLFKNTISANETVGTPVLGLSATDADAPYTYNSKITYGLNGGCSPDSLVIDSNTGILYLNATLDTSRSSTINCTVYAFSSDNVAKKSFADVNIAVIAVNKPPHFLLSVYAGNVTENSNVPTFVLNVNATDPENGTLIFSFPAGQMGTYWPFKIEPLSGEVSVANIVDFEAHKYFFGPVVVSDQGTPPLDATAQISIEVVPKNEYPPEVPSAYSVSINKLSKPGTLVVKVAATEKDDGYDGQIEFILEDLNVPFVLDPVTGNLTVGIGLDQTTNTFFNLTVKAVDKSKTKVLSSKTFVYVTCDKPIGNNNDPICNPQGPYLVTPTAPPVGDPIGYLSCYDAESGTNLKYEIIKGNTNMFTVVTFNGTIRLAGTPIAGSHTIDISVSDQGSPPRVAIVSVQINIMTNLKFTNLPTTLPVYENSTSTALLFTVKAEGSFDLITYAITGGNTEGKFYLGQSTGDLKLIRSVDREMTDSYTLQITATATDGQSVKQNLGIGILDINDNAPRYYSSFASRKISEKMAFPSTIAQYTAYDLDILQNAEIDYSILSGDPNNVFRYTSTGALQLVKQLDYETQSFYPLLLCGTDRGDPKLSGTVLLNVYVIDEDDNNFKIVSSGGTIQLSVPEDATLGAPIIRIQLQNNDSSSNLTFAIVNGNSKNNFTIDERTGEVYLIFALDRETADFLTLTIRVNGISGKTDTTILNITITDVNDNKPVYNPDNYLFLVPYGTSAGTAIGTLSVTDSDAGVNKDITLSITSANTNNAFRLSGTTLIAASLLNSNLNSQYDLQIMASDHGMPIQNSTAYVTVSVGPKYEEPYYAVRTKSISIEETRTVGSLIDDADATFLGAKEPSSPNPGDLLYILSSGDSKTFFVEQDIGETQLASALNFSLTKSYQLIITAFNKYNRSKSDNYTLYIAVIQMNRFSPVLSKDMYLWDVRETAAKNTIVGQVSATDNDSGNFGTVKFSIEANSNFDINSSTGVVTLIGSLEYSVAKMYCLSVKAVDNAGINSMTAIGAICIYVLDDNNHNPVVINAPFIVTVPETLSVGSVFLTIAAEDLDSGVFGTVSFTIISGNSEGKFALNSKTGAVTLVASLDFETTSLYVLTVRAQDGGSPALENITTYTVHVSDQNDNRPDFGQARTEITIASDTPLLTPISKVSASDKDSGANGEVSYIIESGDDDHLFSIDTVSGVISVAASLASARSFHTLTVAAVDHGVPSLKGTITVAIVIRPVQQSPGLANYVFSIRENEAAGTLVGTIPRDTSLINITSYTISGGNIGSVFGISKDGVLRTTSPLDRETYAFYRLVISISADVGSKVITANIIVTDDNDNGPVFNISVLYVQVVENLPAGYAIATLIATDADADGVNNQVDMFISPYNPPVSTYFILEPPGTIKLKAPINYEDITSFVISVVAADRGSPQMVSRATVYVQVINVTEKEIYNNFQTTYFKYCDFPDDAVYGDVVCALTSADFGLTLAPGDRIIYTTVGDNSVFEANPSTGYVLVKRDWFISKSTRYFQSIIATVTSGGNATSYTILVRLDTFNRNEHLVSVKVNTYLSDLNSQRDSLEANLQGQFPSPQDVVIWQTRSTDPDLGRRRLLAPGSEALVVVEADKTVNSMANITRTKTFLSSKEAAKALQQSSDGTPVSTVASGPPSVASVQPYYTDDDDGLDPAYIALIVVGSLVALAIIAGIIALIIYCCCYRRKKGSEKKRLVEKKKKSKKAFGNLDKS</sequence>
<dbReference type="GO" id="GO:0000902">
    <property type="term" value="P:cell morphogenesis"/>
    <property type="evidence" value="ECO:0007669"/>
    <property type="project" value="TreeGrafter"/>
</dbReference>
<feature type="domain" description="Cadherin" evidence="15">
    <location>
        <begin position="1273"/>
        <end position="1375"/>
    </location>
</feature>
<evidence type="ECO:0000256" key="12">
    <source>
        <dbReference type="PROSITE-ProRule" id="PRU00043"/>
    </source>
</evidence>
<dbReference type="GO" id="GO:0005509">
    <property type="term" value="F:calcium ion binding"/>
    <property type="evidence" value="ECO:0007669"/>
    <property type="project" value="UniProtKB-UniRule"/>
</dbReference>
<feature type="domain" description="Cadherin" evidence="15">
    <location>
        <begin position="452"/>
        <end position="555"/>
    </location>
</feature>
<dbReference type="EMBL" id="CAJHNH020000786">
    <property type="protein sequence ID" value="CAG5119876.1"/>
    <property type="molecule type" value="Genomic_DNA"/>
</dbReference>
<keyword evidence="11" id="KW-0325">Glycoprotein</keyword>
<evidence type="ECO:0000256" key="10">
    <source>
        <dbReference type="ARBA" id="ARBA00023157"/>
    </source>
</evidence>
<dbReference type="Gene3D" id="2.60.40.60">
    <property type="entry name" value="Cadherins"/>
    <property type="match status" value="16"/>
</dbReference>
<feature type="domain" description="Cadherin" evidence="15">
    <location>
        <begin position="961"/>
        <end position="1061"/>
    </location>
</feature>
<feature type="domain" description="Cadherin" evidence="15">
    <location>
        <begin position="555"/>
        <end position="660"/>
    </location>
</feature>
<feature type="domain" description="Cadherin" evidence="15">
    <location>
        <begin position="1376"/>
        <end position="1480"/>
    </location>
</feature>
<dbReference type="InterPro" id="IPR039808">
    <property type="entry name" value="Cadherin"/>
</dbReference>
<evidence type="ECO:0000256" key="11">
    <source>
        <dbReference type="ARBA" id="ARBA00023180"/>
    </source>
</evidence>
<evidence type="ECO:0000256" key="5">
    <source>
        <dbReference type="ARBA" id="ARBA00022737"/>
    </source>
</evidence>
<accession>A0A8S3YZT8</accession>
<feature type="domain" description="Cadherin" evidence="15">
    <location>
        <begin position="756"/>
        <end position="854"/>
    </location>
</feature>
<keyword evidence="10" id="KW-1015">Disulfide bond</keyword>
<dbReference type="FunFam" id="2.60.40.60:FF:000104">
    <property type="entry name" value="cadherin-23 isoform X1"/>
    <property type="match status" value="1"/>
</dbReference>
<dbReference type="GO" id="GO:0005912">
    <property type="term" value="C:adherens junction"/>
    <property type="evidence" value="ECO:0007669"/>
    <property type="project" value="TreeGrafter"/>
</dbReference>
<dbReference type="PROSITE" id="PS50268">
    <property type="entry name" value="CADHERIN_2"/>
    <property type="match status" value="15"/>
</dbReference>
<keyword evidence="2" id="KW-0245">EGF-like domain</keyword>
<dbReference type="GO" id="GO:0034332">
    <property type="term" value="P:adherens junction organization"/>
    <property type="evidence" value="ECO:0007669"/>
    <property type="project" value="TreeGrafter"/>
</dbReference>
<feature type="chain" id="PRO_5035864973" description="Cadherin domain-containing protein" evidence="14">
    <location>
        <begin position="23"/>
        <end position="2074"/>
    </location>
</feature>
<evidence type="ECO:0000256" key="2">
    <source>
        <dbReference type="ARBA" id="ARBA00022536"/>
    </source>
</evidence>
<dbReference type="PANTHER" id="PTHR24027:SF422">
    <property type="entry name" value="CADHERIN DOMAIN-CONTAINING PROTEIN"/>
    <property type="match status" value="1"/>
</dbReference>
<evidence type="ECO:0000256" key="9">
    <source>
        <dbReference type="ARBA" id="ARBA00023136"/>
    </source>
</evidence>
<protein>
    <recommendedName>
        <fullName evidence="15">Cadherin domain-containing protein</fullName>
    </recommendedName>
</protein>
<feature type="domain" description="Cadherin" evidence="15">
    <location>
        <begin position="1481"/>
        <end position="1583"/>
    </location>
</feature>
<evidence type="ECO:0000313" key="17">
    <source>
        <dbReference type="Proteomes" id="UP000678393"/>
    </source>
</evidence>
<dbReference type="FunFam" id="2.60.40.60:FF:000013">
    <property type="entry name" value="Cadherin EGF LAG seven-pass G-type receptor"/>
    <property type="match status" value="1"/>
</dbReference>
<feature type="domain" description="Cadherin" evidence="15">
    <location>
        <begin position="346"/>
        <end position="451"/>
    </location>
</feature>
<evidence type="ECO:0000313" key="16">
    <source>
        <dbReference type="EMBL" id="CAG5119876.1"/>
    </source>
</evidence>
<feature type="signal peptide" evidence="14">
    <location>
        <begin position="1"/>
        <end position="22"/>
    </location>
</feature>
<evidence type="ECO:0000256" key="13">
    <source>
        <dbReference type="SAM" id="Phobius"/>
    </source>
</evidence>
<evidence type="ECO:0000256" key="7">
    <source>
        <dbReference type="ARBA" id="ARBA00022889"/>
    </source>
</evidence>
<dbReference type="GO" id="GO:0008013">
    <property type="term" value="F:beta-catenin binding"/>
    <property type="evidence" value="ECO:0007669"/>
    <property type="project" value="TreeGrafter"/>
</dbReference>
<evidence type="ECO:0000256" key="3">
    <source>
        <dbReference type="ARBA" id="ARBA00022692"/>
    </source>
</evidence>